<proteinExistence type="predicted"/>
<reference evidence="1 2" key="1">
    <citation type="submission" date="2020-08" db="EMBL/GenBank/DDBJ databases">
        <title>Sequencing the genomes of 1000 actinobacteria strains.</title>
        <authorList>
            <person name="Klenk H.-P."/>
        </authorList>
    </citation>
    <scope>NUCLEOTIDE SEQUENCE [LARGE SCALE GENOMIC DNA]</scope>
    <source>
        <strain evidence="1 2">DSM 46887</strain>
    </source>
</reference>
<dbReference type="RefSeq" id="WP_184537243.1">
    <property type="nucleotide sequence ID" value="NZ_JACHMP010000001.1"/>
</dbReference>
<dbReference type="AlphaFoldDB" id="A0A7W9IGU2"/>
<dbReference type="Proteomes" id="UP000540685">
    <property type="component" value="Unassembled WGS sequence"/>
</dbReference>
<protein>
    <submittedName>
        <fullName evidence="1">Uncharacterized protein</fullName>
    </submittedName>
</protein>
<organism evidence="1 2">
    <name type="scientific">Streptosporangium becharense</name>
    <dbReference type="NCBI Taxonomy" id="1816182"/>
    <lineage>
        <taxon>Bacteria</taxon>
        <taxon>Bacillati</taxon>
        <taxon>Actinomycetota</taxon>
        <taxon>Actinomycetes</taxon>
        <taxon>Streptosporangiales</taxon>
        <taxon>Streptosporangiaceae</taxon>
        <taxon>Streptosporangium</taxon>
    </lineage>
</organism>
<evidence type="ECO:0000313" key="1">
    <source>
        <dbReference type="EMBL" id="MBB5820145.1"/>
    </source>
</evidence>
<accession>A0A7W9IGU2</accession>
<name>A0A7W9IGU2_9ACTN</name>
<sequence length="68" mass="7083">MTVHPPSPLPAAERTVPVPVAVTVPATATATAGTVWTRLSGSSPPGVTRTWQPGVDYAVEHAVRHFPT</sequence>
<gene>
    <name evidence="1" type="ORF">F4562_003207</name>
</gene>
<comment type="caution">
    <text evidence="1">The sequence shown here is derived from an EMBL/GenBank/DDBJ whole genome shotgun (WGS) entry which is preliminary data.</text>
</comment>
<keyword evidence="2" id="KW-1185">Reference proteome</keyword>
<dbReference type="EMBL" id="JACHMP010000001">
    <property type="protein sequence ID" value="MBB5820145.1"/>
    <property type="molecule type" value="Genomic_DNA"/>
</dbReference>
<evidence type="ECO:0000313" key="2">
    <source>
        <dbReference type="Proteomes" id="UP000540685"/>
    </source>
</evidence>